<dbReference type="InterPro" id="IPR008920">
    <property type="entry name" value="TF_FadR/GntR_C"/>
</dbReference>
<dbReference type="AlphaFoldDB" id="A0A840AUM2"/>
<dbReference type="InterPro" id="IPR000524">
    <property type="entry name" value="Tscrpt_reg_HTH_GntR"/>
</dbReference>
<keyword evidence="2 5" id="KW-0238">DNA-binding</keyword>
<keyword evidence="1" id="KW-0805">Transcription regulation</keyword>
<keyword evidence="6" id="KW-1185">Reference proteome</keyword>
<dbReference type="Pfam" id="PF00392">
    <property type="entry name" value="GntR"/>
    <property type="match status" value="1"/>
</dbReference>
<evidence type="ECO:0000256" key="2">
    <source>
        <dbReference type="ARBA" id="ARBA00023125"/>
    </source>
</evidence>
<dbReference type="Pfam" id="PF07729">
    <property type="entry name" value="FCD"/>
    <property type="match status" value="1"/>
</dbReference>
<evidence type="ECO:0000256" key="1">
    <source>
        <dbReference type="ARBA" id="ARBA00023015"/>
    </source>
</evidence>
<evidence type="ECO:0000259" key="4">
    <source>
        <dbReference type="PROSITE" id="PS50949"/>
    </source>
</evidence>
<comment type="caution">
    <text evidence="5">The sequence shown here is derived from an EMBL/GenBank/DDBJ whole genome shotgun (WGS) entry which is preliminary data.</text>
</comment>
<proteinExistence type="predicted"/>
<dbReference type="SUPFAM" id="SSF46785">
    <property type="entry name" value="Winged helix' DNA-binding domain"/>
    <property type="match status" value="1"/>
</dbReference>
<reference evidence="5 6" key="1">
    <citation type="submission" date="2020-08" db="EMBL/GenBank/DDBJ databases">
        <title>Genomic Encyclopedia of Type Strains, Phase IV (KMG-IV): sequencing the most valuable type-strain genomes for metagenomic binning, comparative biology and taxonomic classification.</title>
        <authorList>
            <person name="Goeker M."/>
        </authorList>
    </citation>
    <scope>NUCLEOTIDE SEQUENCE [LARGE SCALE GENOMIC DNA]</scope>
    <source>
        <strain evidence="5 6">DSM 25966</strain>
    </source>
</reference>
<dbReference type="RefSeq" id="WP_246410179.1">
    <property type="nucleotide sequence ID" value="NZ_JACIDS010000006.1"/>
</dbReference>
<dbReference type="PANTHER" id="PTHR43537">
    <property type="entry name" value="TRANSCRIPTIONAL REGULATOR, GNTR FAMILY"/>
    <property type="match status" value="1"/>
</dbReference>
<name>A0A840AUM2_9HYPH</name>
<dbReference type="GO" id="GO:0003677">
    <property type="term" value="F:DNA binding"/>
    <property type="evidence" value="ECO:0007669"/>
    <property type="project" value="UniProtKB-KW"/>
</dbReference>
<sequence length="251" mass="27325">MTVPLSPLRESIHKQTAKELIRDKLVALIASGILQMGDEIPSERELASMLSVSRETVRGAIQRLAGEGIVQVSQGARTRVAKVDVNIAARRIGIANPSAINGYDLEAVHGARLLVEGATVRDAALRMSEADIGRLKDSLEVQRASKDDPVRFLICDREFHLTIYYASSNRLLADFVVDLYTYMLDHRRAAMGKPGAIAQSLLDHEAIVSALSNRDPDGVARAFHQHIVRIYDTTVALSAGEPHVKSPANGS</sequence>
<gene>
    <name evidence="5" type="ORF">GGR25_004455</name>
</gene>
<feature type="domain" description="HTH gntR-type" evidence="4">
    <location>
        <begin position="15"/>
        <end position="83"/>
    </location>
</feature>
<dbReference type="PROSITE" id="PS50949">
    <property type="entry name" value="HTH_GNTR"/>
    <property type="match status" value="1"/>
</dbReference>
<evidence type="ECO:0000313" key="6">
    <source>
        <dbReference type="Proteomes" id="UP000553963"/>
    </source>
</evidence>
<dbReference type="InterPro" id="IPR036388">
    <property type="entry name" value="WH-like_DNA-bd_sf"/>
</dbReference>
<dbReference type="PANTHER" id="PTHR43537:SF5">
    <property type="entry name" value="UXU OPERON TRANSCRIPTIONAL REGULATOR"/>
    <property type="match status" value="1"/>
</dbReference>
<evidence type="ECO:0000313" key="5">
    <source>
        <dbReference type="EMBL" id="MBB3933382.1"/>
    </source>
</evidence>
<evidence type="ECO:0000256" key="3">
    <source>
        <dbReference type="ARBA" id="ARBA00023163"/>
    </source>
</evidence>
<dbReference type="EMBL" id="JACIDS010000006">
    <property type="protein sequence ID" value="MBB3933382.1"/>
    <property type="molecule type" value="Genomic_DNA"/>
</dbReference>
<keyword evidence="3" id="KW-0804">Transcription</keyword>
<accession>A0A840AUM2</accession>
<dbReference type="Gene3D" id="1.10.10.10">
    <property type="entry name" value="Winged helix-like DNA-binding domain superfamily/Winged helix DNA-binding domain"/>
    <property type="match status" value="1"/>
</dbReference>
<dbReference type="SUPFAM" id="SSF48008">
    <property type="entry name" value="GntR ligand-binding domain-like"/>
    <property type="match status" value="1"/>
</dbReference>
<dbReference type="InterPro" id="IPR036390">
    <property type="entry name" value="WH_DNA-bd_sf"/>
</dbReference>
<dbReference type="SMART" id="SM00345">
    <property type="entry name" value="HTH_GNTR"/>
    <property type="match status" value="1"/>
</dbReference>
<organism evidence="5 6">
    <name type="scientific">Kaistia hirudinis</name>
    <dbReference type="NCBI Taxonomy" id="1293440"/>
    <lineage>
        <taxon>Bacteria</taxon>
        <taxon>Pseudomonadati</taxon>
        <taxon>Pseudomonadota</taxon>
        <taxon>Alphaproteobacteria</taxon>
        <taxon>Hyphomicrobiales</taxon>
        <taxon>Kaistiaceae</taxon>
        <taxon>Kaistia</taxon>
    </lineage>
</organism>
<dbReference type="GO" id="GO:0003700">
    <property type="term" value="F:DNA-binding transcription factor activity"/>
    <property type="evidence" value="ECO:0007669"/>
    <property type="project" value="InterPro"/>
</dbReference>
<dbReference type="CDD" id="cd07377">
    <property type="entry name" value="WHTH_GntR"/>
    <property type="match status" value="1"/>
</dbReference>
<dbReference type="Proteomes" id="UP000553963">
    <property type="component" value="Unassembled WGS sequence"/>
</dbReference>
<dbReference type="Gene3D" id="1.20.120.530">
    <property type="entry name" value="GntR ligand-binding domain-like"/>
    <property type="match status" value="1"/>
</dbReference>
<dbReference type="SMART" id="SM00895">
    <property type="entry name" value="FCD"/>
    <property type="match status" value="1"/>
</dbReference>
<dbReference type="InterPro" id="IPR011711">
    <property type="entry name" value="GntR_C"/>
</dbReference>
<protein>
    <submittedName>
        <fullName evidence="5">DNA-binding FadR family transcriptional regulator</fullName>
    </submittedName>
</protein>
<dbReference type="PRINTS" id="PR00035">
    <property type="entry name" value="HTHGNTR"/>
</dbReference>